<name>A0A086XWS9_9RHOB</name>
<feature type="transmembrane region" description="Helical" evidence="8">
    <location>
        <begin position="138"/>
        <end position="163"/>
    </location>
</feature>
<dbReference type="STRING" id="1105367.CG50_01745"/>
<evidence type="ECO:0000256" key="8">
    <source>
        <dbReference type="SAM" id="Phobius"/>
    </source>
</evidence>
<accession>A0A086XWS9</accession>
<evidence type="ECO:0000256" key="7">
    <source>
        <dbReference type="ARBA" id="ARBA00023136"/>
    </source>
</evidence>
<dbReference type="Pfam" id="PF03591">
    <property type="entry name" value="AzlC"/>
    <property type="match status" value="1"/>
</dbReference>
<evidence type="ECO:0000256" key="4">
    <source>
        <dbReference type="ARBA" id="ARBA00022475"/>
    </source>
</evidence>
<dbReference type="OrthoDB" id="3579489at2"/>
<keyword evidence="7 8" id="KW-0472">Membrane</keyword>
<organism evidence="9 10">
    <name type="scientific">Paenirhodobacter enshiensis</name>
    <dbReference type="NCBI Taxonomy" id="1105367"/>
    <lineage>
        <taxon>Bacteria</taxon>
        <taxon>Pseudomonadati</taxon>
        <taxon>Pseudomonadota</taxon>
        <taxon>Alphaproteobacteria</taxon>
        <taxon>Rhodobacterales</taxon>
        <taxon>Rhodobacter group</taxon>
        <taxon>Paenirhodobacter</taxon>
    </lineage>
</organism>
<dbReference type="GO" id="GO:1903785">
    <property type="term" value="P:L-valine transmembrane transport"/>
    <property type="evidence" value="ECO:0007669"/>
    <property type="project" value="TreeGrafter"/>
</dbReference>
<comment type="caution">
    <text evidence="9">The sequence shown here is derived from an EMBL/GenBank/DDBJ whole genome shotgun (WGS) entry which is preliminary data.</text>
</comment>
<gene>
    <name evidence="9" type="ORF">CG50_01745</name>
</gene>
<keyword evidence="6 8" id="KW-1133">Transmembrane helix</keyword>
<dbReference type="Proteomes" id="UP000028824">
    <property type="component" value="Unassembled WGS sequence"/>
</dbReference>
<feature type="transmembrane region" description="Helical" evidence="8">
    <location>
        <begin position="194"/>
        <end position="227"/>
    </location>
</feature>
<keyword evidence="3" id="KW-0813">Transport</keyword>
<protein>
    <submittedName>
        <fullName evidence="9">Branched-chain amino acid transporter AzlC</fullName>
    </submittedName>
</protein>
<keyword evidence="5 8" id="KW-0812">Transmembrane</keyword>
<dbReference type="PANTHER" id="PTHR34979:SF1">
    <property type="entry name" value="INNER MEMBRANE PROTEIN YGAZ"/>
    <property type="match status" value="1"/>
</dbReference>
<evidence type="ECO:0000256" key="5">
    <source>
        <dbReference type="ARBA" id="ARBA00022692"/>
    </source>
</evidence>
<dbReference type="PANTHER" id="PTHR34979">
    <property type="entry name" value="INNER MEMBRANE PROTEIN YGAZ"/>
    <property type="match status" value="1"/>
</dbReference>
<dbReference type="GO" id="GO:0005886">
    <property type="term" value="C:plasma membrane"/>
    <property type="evidence" value="ECO:0007669"/>
    <property type="project" value="UniProtKB-SubCell"/>
</dbReference>
<feature type="transmembrane region" description="Helical" evidence="8">
    <location>
        <begin position="170"/>
        <end position="188"/>
    </location>
</feature>
<evidence type="ECO:0000256" key="2">
    <source>
        <dbReference type="ARBA" id="ARBA00010735"/>
    </source>
</evidence>
<evidence type="ECO:0000256" key="3">
    <source>
        <dbReference type="ARBA" id="ARBA00022448"/>
    </source>
</evidence>
<keyword evidence="10" id="KW-1185">Reference proteome</keyword>
<dbReference type="EMBL" id="JFZB01000014">
    <property type="protein sequence ID" value="KFI26479.1"/>
    <property type="molecule type" value="Genomic_DNA"/>
</dbReference>
<dbReference type="RefSeq" id="WP_036637367.1">
    <property type="nucleotide sequence ID" value="NZ_JFZB01000014.1"/>
</dbReference>
<evidence type="ECO:0000256" key="1">
    <source>
        <dbReference type="ARBA" id="ARBA00004651"/>
    </source>
</evidence>
<evidence type="ECO:0000313" key="9">
    <source>
        <dbReference type="EMBL" id="KFI26479.1"/>
    </source>
</evidence>
<dbReference type="InterPro" id="IPR011606">
    <property type="entry name" value="Brnchd-chn_aa_trnsp_permease"/>
</dbReference>
<proteinExistence type="inferred from homology"/>
<dbReference type="AlphaFoldDB" id="A0A086XWS9"/>
<dbReference type="eggNOG" id="COG1296">
    <property type="taxonomic scope" value="Bacteria"/>
</dbReference>
<comment type="subcellular location">
    <subcellularLocation>
        <location evidence="1">Cell membrane</location>
        <topology evidence="1">Multi-pass membrane protein</topology>
    </subcellularLocation>
</comment>
<comment type="similarity">
    <text evidence="2">Belongs to the AzlC family.</text>
</comment>
<reference evidence="9 10" key="1">
    <citation type="submission" date="2014-03" db="EMBL/GenBank/DDBJ databases">
        <title>Genome of Paenirhodobacter enshiensis DW2-9.</title>
        <authorList>
            <person name="Wang D."/>
            <person name="Wang G."/>
        </authorList>
    </citation>
    <scope>NUCLEOTIDE SEQUENCE [LARGE SCALE GENOMIC DNA]</scope>
    <source>
        <strain evidence="9 10">DW2-9</strain>
    </source>
</reference>
<evidence type="ECO:0000313" key="10">
    <source>
        <dbReference type="Proteomes" id="UP000028824"/>
    </source>
</evidence>
<evidence type="ECO:0000256" key="6">
    <source>
        <dbReference type="ARBA" id="ARBA00022989"/>
    </source>
</evidence>
<feature type="transmembrane region" description="Helical" evidence="8">
    <location>
        <begin position="20"/>
        <end position="41"/>
    </location>
</feature>
<sequence>MSRPVPLPPGPAFWRGGFDALPFLLVFLPFGILFGLAGTVLGLSFAQVMGFSAFVVAGAAQFTAVQLMDAHAPTIMVLVTSVAVNLRMAMYSAALAPHLGGATPWQKALMAYSMTDQSFVLADALNESAPRAPLTTKLAYYAGTASLLVPAWLGATLLGALFGPALPKGLALDFAVPVTFLAMIGPSLRSVPHLVATAVSCIAALALVGLPAGTGVLLAAVLAMIAGARTEDWLAHRAARATSEGPK</sequence>
<keyword evidence="4" id="KW-1003">Cell membrane</keyword>